<dbReference type="GO" id="GO:0008897">
    <property type="term" value="F:holo-[acyl-carrier-protein] synthase activity"/>
    <property type="evidence" value="ECO:0000318"/>
    <property type="project" value="GO_Central"/>
</dbReference>
<dbReference type="PANTHER" id="PTHR12215">
    <property type="entry name" value="PHOSPHOPANTETHEINE TRANSFERASE"/>
    <property type="match status" value="1"/>
</dbReference>
<evidence type="ECO:0000259" key="1">
    <source>
        <dbReference type="Pfam" id="PF01648"/>
    </source>
</evidence>
<dbReference type="InterPro" id="IPR050559">
    <property type="entry name" value="P-Pant_transferase_sf"/>
</dbReference>
<protein>
    <submittedName>
        <fullName evidence="4">L-aminoadipate-semialdehyde dehydrogenase-phosphopantetheinyl transferase-like</fullName>
    </submittedName>
</protein>
<dbReference type="OrthoDB" id="26719at2759"/>
<dbReference type="KEGG" id="jre:109009864"/>
<dbReference type="GO" id="GO:0005829">
    <property type="term" value="C:cytosol"/>
    <property type="evidence" value="ECO:0000318"/>
    <property type="project" value="GO_Central"/>
</dbReference>
<dbReference type="Gramene" id="Jr05_04360_p1">
    <property type="protein sequence ID" value="cds.Jr05_04360_p1"/>
    <property type="gene ID" value="Jr05_04360"/>
</dbReference>
<accession>A0A2I4GQ85</accession>
<dbReference type="STRING" id="51240.A0A2I4GQ85"/>
<dbReference type="GO" id="GO:0019878">
    <property type="term" value="P:lysine biosynthetic process via aminoadipic acid"/>
    <property type="evidence" value="ECO:0000318"/>
    <property type="project" value="GO_Central"/>
</dbReference>
<dbReference type="FunFam" id="3.90.470.20:FF:000003">
    <property type="entry name" value="L-aminoadipate-semialdehyde dehydrogenase-phosphopantetheinyl transferase"/>
    <property type="match status" value="1"/>
</dbReference>
<dbReference type="AlphaFoldDB" id="A0A2I4GQ85"/>
<dbReference type="PANTHER" id="PTHR12215:SF10">
    <property type="entry name" value="L-AMINOADIPATE-SEMIALDEHYDE DEHYDROGENASE-PHOSPHOPANTETHEINYL TRANSFERASE"/>
    <property type="match status" value="1"/>
</dbReference>
<sequence>MERGVQRWVVDISKWEPSPHDFSSALSLLPQHEHFSITRFIRMEDRKRALVSRFLQYALVHELLGIPFDEITINRTVEGKPYLEYDKAGLEFPNFNFNVSHHGDFVAIASEPLCLVGLDIVSCVIPLKETVLEFVQNFSSYFSRLEWDNIVNAGSSDDILAEFYRYWCLKEAYVKAIGSGLAYGLDKVEFHNTRWTSISVKINGEDVREWKFWLFELGKRHWVSIARGHPRSATESYKRKLKRIEFNNEDYHKGLHLPNVDFVFKTVEELILLMNSKRC</sequence>
<dbReference type="InterPro" id="IPR055066">
    <property type="entry name" value="AASDHPPT_N"/>
</dbReference>
<keyword evidence="3" id="KW-1185">Reference proteome</keyword>
<dbReference type="RefSeq" id="XP_018846055.2">
    <property type="nucleotide sequence ID" value="XM_018990510.2"/>
</dbReference>
<reference evidence="4" key="1">
    <citation type="submission" date="2025-08" db="UniProtKB">
        <authorList>
            <consortium name="RefSeq"/>
        </authorList>
    </citation>
    <scope>IDENTIFICATION</scope>
    <source>
        <tissue evidence="4">Leaves</tissue>
    </source>
</reference>
<dbReference type="Proteomes" id="UP000235220">
    <property type="component" value="Chromosome 5"/>
</dbReference>
<dbReference type="Gene3D" id="3.90.470.20">
    <property type="entry name" value="4'-phosphopantetheinyl transferase domain"/>
    <property type="match status" value="2"/>
</dbReference>
<name>A0A2I4GQ85_JUGRE</name>
<feature type="domain" description="4'-phosphopantetheinyl transferase N-terminal" evidence="2">
    <location>
        <begin position="13"/>
        <end position="112"/>
    </location>
</feature>
<dbReference type="SUPFAM" id="SSF56214">
    <property type="entry name" value="4'-phosphopantetheinyl transferase"/>
    <property type="match status" value="2"/>
</dbReference>
<dbReference type="GeneID" id="109009864"/>
<dbReference type="Pfam" id="PF22624">
    <property type="entry name" value="AASDHPPT_N"/>
    <property type="match status" value="1"/>
</dbReference>
<feature type="domain" description="4'-phosphopantetheinyl transferase" evidence="1">
    <location>
        <begin position="116"/>
        <end position="225"/>
    </location>
</feature>
<gene>
    <name evidence="4" type="primary">LOC109009864</name>
</gene>
<dbReference type="InterPro" id="IPR037143">
    <property type="entry name" value="4-PPantetheinyl_Trfase_dom_sf"/>
</dbReference>
<proteinExistence type="predicted"/>
<evidence type="ECO:0000259" key="2">
    <source>
        <dbReference type="Pfam" id="PF22624"/>
    </source>
</evidence>
<organism evidence="3 4">
    <name type="scientific">Juglans regia</name>
    <name type="common">English walnut</name>
    <dbReference type="NCBI Taxonomy" id="51240"/>
    <lineage>
        <taxon>Eukaryota</taxon>
        <taxon>Viridiplantae</taxon>
        <taxon>Streptophyta</taxon>
        <taxon>Embryophyta</taxon>
        <taxon>Tracheophyta</taxon>
        <taxon>Spermatophyta</taxon>
        <taxon>Magnoliopsida</taxon>
        <taxon>eudicotyledons</taxon>
        <taxon>Gunneridae</taxon>
        <taxon>Pentapetalae</taxon>
        <taxon>rosids</taxon>
        <taxon>fabids</taxon>
        <taxon>Fagales</taxon>
        <taxon>Juglandaceae</taxon>
        <taxon>Juglans</taxon>
    </lineage>
</organism>
<evidence type="ECO:0000313" key="4">
    <source>
        <dbReference type="RefSeq" id="XP_018846055.2"/>
    </source>
</evidence>
<dbReference type="InterPro" id="IPR008278">
    <property type="entry name" value="4-PPantetheinyl_Trfase_dom"/>
</dbReference>
<dbReference type="FunFam" id="3.90.470.20:FF:000013">
    <property type="entry name" value="L-aminoadipate-semialdehyde dehydrogenase-phosphopantetheinyl transferase"/>
    <property type="match status" value="1"/>
</dbReference>
<dbReference type="GO" id="GO:0000287">
    <property type="term" value="F:magnesium ion binding"/>
    <property type="evidence" value="ECO:0007669"/>
    <property type="project" value="InterPro"/>
</dbReference>
<dbReference type="Pfam" id="PF01648">
    <property type="entry name" value="ACPS"/>
    <property type="match status" value="1"/>
</dbReference>
<evidence type="ECO:0000313" key="3">
    <source>
        <dbReference type="Proteomes" id="UP000235220"/>
    </source>
</evidence>